<dbReference type="AlphaFoldDB" id="A0A517WNJ6"/>
<name>A0A517WNJ6_9PLAN</name>
<evidence type="ECO:0000313" key="1">
    <source>
        <dbReference type="EMBL" id="QDU06837.1"/>
    </source>
</evidence>
<dbReference type="RefSeq" id="WP_145170334.1">
    <property type="nucleotide sequence ID" value="NZ_CP037422.1"/>
</dbReference>
<gene>
    <name evidence="1" type="ORF">V202x_01800</name>
</gene>
<dbReference type="OrthoDB" id="275453at2"/>
<keyword evidence="2" id="KW-1185">Reference proteome</keyword>
<reference evidence="1 2" key="1">
    <citation type="submission" date="2019-03" db="EMBL/GenBank/DDBJ databases">
        <title>Deep-cultivation of Planctomycetes and their phenomic and genomic characterization uncovers novel biology.</title>
        <authorList>
            <person name="Wiegand S."/>
            <person name="Jogler M."/>
            <person name="Boedeker C."/>
            <person name="Pinto D."/>
            <person name="Vollmers J."/>
            <person name="Rivas-Marin E."/>
            <person name="Kohn T."/>
            <person name="Peeters S.H."/>
            <person name="Heuer A."/>
            <person name="Rast P."/>
            <person name="Oberbeckmann S."/>
            <person name="Bunk B."/>
            <person name="Jeske O."/>
            <person name="Meyerdierks A."/>
            <person name="Storesund J.E."/>
            <person name="Kallscheuer N."/>
            <person name="Luecker S."/>
            <person name="Lage O.M."/>
            <person name="Pohl T."/>
            <person name="Merkel B.J."/>
            <person name="Hornburger P."/>
            <person name="Mueller R.-W."/>
            <person name="Bruemmer F."/>
            <person name="Labrenz M."/>
            <person name="Spormann A.M."/>
            <person name="Op den Camp H."/>
            <person name="Overmann J."/>
            <person name="Amann R."/>
            <person name="Jetten M.S.M."/>
            <person name="Mascher T."/>
            <person name="Medema M.H."/>
            <person name="Devos D.P."/>
            <person name="Kaster A.-K."/>
            <person name="Ovreas L."/>
            <person name="Rohde M."/>
            <person name="Galperin M.Y."/>
            <person name="Jogler C."/>
        </authorList>
    </citation>
    <scope>NUCLEOTIDE SEQUENCE [LARGE SCALE GENOMIC DNA]</scope>
    <source>
        <strain evidence="1 2">V202</strain>
    </source>
</reference>
<dbReference type="EMBL" id="CP037422">
    <property type="protein sequence ID" value="QDU06837.1"/>
    <property type="molecule type" value="Genomic_DNA"/>
</dbReference>
<proteinExistence type="predicted"/>
<sequence>MILTYGDYAHPDNEANVSISRAGLEAEDGFVYGYTETWSITGILHGDTDAALFQAMNGLLDAYSKQGENLVWKKGDTVMHQLLNDDTLTGTKVFTLPHFPKNTGGELTTFRTYNIVVEAEVPFVQFDAEADDFEPLILKFEEHINQTGTGGRKVAFLPTLTGKYQKQQLTETSTITIVQSGMKVGLGGYPIPNLPLWPDDEHQERRQINQAAIRRRNGVGLEYPIHWSYTFERNDPFPVPKKAVVT</sequence>
<evidence type="ECO:0000313" key="2">
    <source>
        <dbReference type="Proteomes" id="UP000318384"/>
    </source>
</evidence>
<dbReference type="Proteomes" id="UP000318384">
    <property type="component" value="Chromosome"/>
</dbReference>
<accession>A0A517WNJ6</accession>
<organism evidence="1 2">
    <name type="scientific">Gimesia aquarii</name>
    <dbReference type="NCBI Taxonomy" id="2527964"/>
    <lineage>
        <taxon>Bacteria</taxon>
        <taxon>Pseudomonadati</taxon>
        <taxon>Planctomycetota</taxon>
        <taxon>Planctomycetia</taxon>
        <taxon>Planctomycetales</taxon>
        <taxon>Planctomycetaceae</taxon>
        <taxon>Gimesia</taxon>
    </lineage>
</organism>
<protein>
    <submittedName>
        <fullName evidence="1">Uncharacterized protein</fullName>
    </submittedName>
</protein>